<dbReference type="Proteomes" id="UP001189429">
    <property type="component" value="Unassembled WGS sequence"/>
</dbReference>
<dbReference type="EMBL" id="CAUYUJ010000393">
    <property type="protein sequence ID" value="CAK0790309.1"/>
    <property type="molecule type" value="Genomic_DNA"/>
</dbReference>
<gene>
    <name evidence="2" type="ORF">PCOR1329_LOCUS1617</name>
</gene>
<comment type="caution">
    <text evidence="2">The sequence shown here is derived from an EMBL/GenBank/DDBJ whole genome shotgun (WGS) entry which is preliminary data.</text>
</comment>
<keyword evidence="3" id="KW-1185">Reference proteome</keyword>
<feature type="region of interest" description="Disordered" evidence="1">
    <location>
        <begin position="156"/>
        <end position="180"/>
    </location>
</feature>
<evidence type="ECO:0000313" key="2">
    <source>
        <dbReference type="EMBL" id="CAK0790309.1"/>
    </source>
</evidence>
<reference evidence="2" key="1">
    <citation type="submission" date="2023-10" db="EMBL/GenBank/DDBJ databases">
        <authorList>
            <person name="Chen Y."/>
            <person name="Shah S."/>
            <person name="Dougan E. K."/>
            <person name="Thang M."/>
            <person name="Chan C."/>
        </authorList>
    </citation>
    <scope>NUCLEOTIDE SEQUENCE [LARGE SCALE GENOMIC DNA]</scope>
</reference>
<evidence type="ECO:0000256" key="1">
    <source>
        <dbReference type="SAM" id="MobiDB-lite"/>
    </source>
</evidence>
<name>A0ABN9PBU2_9DINO</name>
<accession>A0ABN9PBU2</accession>
<sequence length="180" mass="18812">MAGMATSKRSPGAASANPRRPTASTALGNQGRAWARAWIRHKRLVGRRPGGRGLRAGGARAATARRWRGLPAESAAERRGHADAPPRARAGPRRRPLLDEAAGRSFGRRAWEECAAEGGRAAPETLLSGLPSEKVGRLFEVGLAAEEVVKELGLAKGRGSAEQEAERGVAFEAGRPGGAG</sequence>
<organism evidence="2 3">
    <name type="scientific">Prorocentrum cordatum</name>
    <dbReference type="NCBI Taxonomy" id="2364126"/>
    <lineage>
        <taxon>Eukaryota</taxon>
        <taxon>Sar</taxon>
        <taxon>Alveolata</taxon>
        <taxon>Dinophyceae</taxon>
        <taxon>Prorocentrales</taxon>
        <taxon>Prorocentraceae</taxon>
        <taxon>Prorocentrum</taxon>
    </lineage>
</organism>
<proteinExistence type="predicted"/>
<protein>
    <submittedName>
        <fullName evidence="2">Uncharacterized protein</fullName>
    </submittedName>
</protein>
<feature type="compositionally biased region" description="Basic and acidic residues" evidence="1">
    <location>
        <begin position="159"/>
        <end position="169"/>
    </location>
</feature>
<feature type="region of interest" description="Disordered" evidence="1">
    <location>
        <begin position="1"/>
        <end position="32"/>
    </location>
</feature>
<feature type="compositionally biased region" description="Basic and acidic residues" evidence="1">
    <location>
        <begin position="75"/>
        <end position="86"/>
    </location>
</feature>
<feature type="region of interest" description="Disordered" evidence="1">
    <location>
        <begin position="45"/>
        <end position="101"/>
    </location>
</feature>
<evidence type="ECO:0000313" key="3">
    <source>
        <dbReference type="Proteomes" id="UP001189429"/>
    </source>
</evidence>